<dbReference type="AlphaFoldDB" id="A0A914C741"/>
<dbReference type="GO" id="GO:0005525">
    <property type="term" value="F:GTP binding"/>
    <property type="evidence" value="ECO:0007669"/>
    <property type="project" value="InterPro"/>
</dbReference>
<evidence type="ECO:0000313" key="4">
    <source>
        <dbReference type="WBParaSite" id="ACRNAN_Path_47.g173.t1"/>
    </source>
</evidence>
<feature type="region of interest" description="Disordered" evidence="1">
    <location>
        <begin position="745"/>
        <end position="787"/>
    </location>
</feature>
<dbReference type="PANTHER" id="PTHR46406:SF1">
    <property type="entry name" value="NITRIC OXIDE-ASSOCIATED PROTEIN 1"/>
    <property type="match status" value="1"/>
</dbReference>
<feature type="region of interest" description="Disordered" evidence="1">
    <location>
        <begin position="69"/>
        <end position="122"/>
    </location>
</feature>
<dbReference type="CDD" id="cd01855">
    <property type="entry name" value="YqeH"/>
    <property type="match status" value="1"/>
</dbReference>
<feature type="domain" description="G" evidence="2">
    <location>
        <begin position="398"/>
        <end position="442"/>
    </location>
</feature>
<dbReference type="PANTHER" id="PTHR46406">
    <property type="entry name" value="NITRIC OXIDE-ASSOCIATED PROTEIN 1"/>
    <property type="match status" value="1"/>
</dbReference>
<dbReference type="SUPFAM" id="SSF52540">
    <property type="entry name" value="P-loop containing nucleoside triphosphate hydrolases"/>
    <property type="match status" value="1"/>
</dbReference>
<dbReference type="InterPro" id="IPR052807">
    <property type="entry name" value="Mito_transl_resp_regulator"/>
</dbReference>
<evidence type="ECO:0000313" key="3">
    <source>
        <dbReference type="Proteomes" id="UP000887540"/>
    </source>
</evidence>
<dbReference type="Gene3D" id="3.40.50.300">
    <property type="entry name" value="P-loop containing nucleotide triphosphate hydrolases"/>
    <property type="match status" value="1"/>
</dbReference>
<dbReference type="Pfam" id="PF01926">
    <property type="entry name" value="MMR_HSR1"/>
    <property type="match status" value="1"/>
</dbReference>
<evidence type="ECO:0000259" key="2">
    <source>
        <dbReference type="Pfam" id="PF01926"/>
    </source>
</evidence>
<feature type="compositionally biased region" description="Basic and acidic residues" evidence="1">
    <location>
        <begin position="768"/>
        <end position="779"/>
    </location>
</feature>
<dbReference type="InterPro" id="IPR027417">
    <property type="entry name" value="P-loop_NTPase"/>
</dbReference>
<dbReference type="Proteomes" id="UP000887540">
    <property type="component" value="Unplaced"/>
</dbReference>
<keyword evidence="3" id="KW-1185">Reference proteome</keyword>
<feature type="compositionally biased region" description="Polar residues" evidence="1">
    <location>
        <begin position="102"/>
        <end position="119"/>
    </location>
</feature>
<reference evidence="4" key="1">
    <citation type="submission" date="2022-11" db="UniProtKB">
        <authorList>
            <consortium name="WormBaseParasite"/>
        </authorList>
    </citation>
    <scope>IDENTIFICATION</scope>
</reference>
<proteinExistence type="predicted"/>
<evidence type="ECO:0000256" key="1">
    <source>
        <dbReference type="SAM" id="MobiDB-lite"/>
    </source>
</evidence>
<organism evidence="3 4">
    <name type="scientific">Acrobeloides nanus</name>
    <dbReference type="NCBI Taxonomy" id="290746"/>
    <lineage>
        <taxon>Eukaryota</taxon>
        <taxon>Metazoa</taxon>
        <taxon>Ecdysozoa</taxon>
        <taxon>Nematoda</taxon>
        <taxon>Chromadorea</taxon>
        <taxon>Rhabditida</taxon>
        <taxon>Tylenchina</taxon>
        <taxon>Cephalobomorpha</taxon>
        <taxon>Cephaloboidea</taxon>
        <taxon>Cephalobidae</taxon>
        <taxon>Acrobeloides</taxon>
    </lineage>
</organism>
<protein>
    <submittedName>
        <fullName evidence="4">G domain-containing protein</fullName>
    </submittedName>
</protein>
<dbReference type="InterPro" id="IPR006073">
    <property type="entry name" value="GTP-bd"/>
</dbReference>
<accession>A0A914C741</accession>
<dbReference type="WBParaSite" id="ACRNAN_Path_47.g173.t1">
    <property type="protein sequence ID" value="ACRNAN_Path_47.g173.t1"/>
    <property type="gene ID" value="ACRNAN_Path_47.g173"/>
</dbReference>
<name>A0A914C741_9BILA</name>
<feature type="compositionally biased region" description="Basic and acidic residues" evidence="1">
    <location>
        <begin position="69"/>
        <end position="80"/>
    </location>
</feature>
<sequence length="787" mass="89876">MSRRYISNTSYLRRNFTEKITKRLKRFESETSLKNSSAASAPFSYEVDSILAEKFIKKNLEKFESIKKRKEVDEERKQSEEEIPEKSSFPFAFKRDPGLFKSTITATSSNDDGNHQNGESPEELVDRGFFFEENEFSDEYIAATTADLPEDEMTEPLYDYYNTEDAVEQIEVLRPGHQHELKSVSRGELENLEGKEWYNEDETEDTSIEPSTSASCLGCGAKFHCQDSALPGFVPVQMFKKILDQESRKRQVVTELCRRCYVLKNYDFLLNVNVAEVDYQKLMGHLKLLQEALIILVVDMTDIHGSIHKALPQIIGDRKPMIVVGNKVDLLSPDYYAGYMKNWNETLRSALKASGLADRFNILNTSLVSAKTGYGVEDLITKIYTKWLDQRGNLRSDIYLIGCTNAGKSTLFNTFLQSDLCKVKAMDVVERVTTSIWPGTTLSLLKFPLMNPTSQRLEERKQRLEELSTWMKREFDLRRTFYYNTKDPKYLTLFGLVENTFKESDEENKALTKEEKESIFSPDLTFQEEPKEKKTKRRTLEHPMFTKGHWCYDTPGTVNESQLLSIFTLEELINVIPRKMIAPRSCIINSKESLLIGGVARIDLLTTEKAVLPVFLTIFASDRLPIQVLPTSDVPDFLNRYNGTALVGAPLGGPDRLKLFPKLIGGEFEISGLNEIEGCADIVLSSIGWVCVTSWNTKMQFRISTPGGKGIFIRQPPLVKYAINFRAARIPGKAEYESKPLKTLPSSIKPKEFVPQEPAFMNKKKLKYRQEKARGENEKPNASQENR</sequence>